<dbReference type="InterPro" id="IPR050706">
    <property type="entry name" value="Cyclic-di-GMP_PDE-like"/>
</dbReference>
<keyword evidence="3" id="KW-1185">Reference proteome</keyword>
<dbReference type="InterPro" id="IPR001633">
    <property type="entry name" value="EAL_dom"/>
</dbReference>
<dbReference type="Gene3D" id="3.20.20.450">
    <property type="entry name" value="EAL domain"/>
    <property type="match status" value="1"/>
</dbReference>
<dbReference type="Pfam" id="PF00563">
    <property type="entry name" value="EAL"/>
    <property type="match status" value="1"/>
</dbReference>
<sequence>MPLTRIKIDRSFVKGIDRTKRSTSIIRAVALLCEGYGFAVTAEGVETDEQAAVLRRHGCRDLQGYLFGKAQSAETLALTRPIGRPASLR</sequence>
<dbReference type="SUPFAM" id="SSF141868">
    <property type="entry name" value="EAL domain-like"/>
    <property type="match status" value="1"/>
</dbReference>
<proteinExistence type="predicted"/>
<name>A0A7V7PL59_9HYPH</name>
<protein>
    <submittedName>
        <fullName evidence="2">EAL domain-containing protein</fullName>
    </submittedName>
</protein>
<feature type="domain" description="EAL" evidence="1">
    <location>
        <begin position="1"/>
        <end position="84"/>
    </location>
</feature>
<dbReference type="CDD" id="cd01948">
    <property type="entry name" value="EAL"/>
    <property type="match status" value="1"/>
</dbReference>
<dbReference type="EMBL" id="VZDO01000020">
    <property type="protein sequence ID" value="KAB0676893.1"/>
    <property type="molecule type" value="Genomic_DNA"/>
</dbReference>
<accession>A0A7V7PL59</accession>
<dbReference type="PANTHER" id="PTHR33121:SF70">
    <property type="entry name" value="SIGNALING PROTEIN YKOW"/>
    <property type="match status" value="1"/>
</dbReference>
<comment type="caution">
    <text evidence="2">The sequence shown here is derived from an EMBL/GenBank/DDBJ whole genome shotgun (WGS) entry which is preliminary data.</text>
</comment>
<dbReference type="Proteomes" id="UP000432089">
    <property type="component" value="Unassembled WGS sequence"/>
</dbReference>
<reference evidence="2 3" key="1">
    <citation type="submission" date="2019-09" db="EMBL/GenBank/DDBJ databases">
        <title>YIM 132180 draft genome.</title>
        <authorList>
            <person name="Zhang K."/>
        </authorList>
    </citation>
    <scope>NUCLEOTIDE SEQUENCE [LARGE SCALE GENOMIC DNA]</scope>
    <source>
        <strain evidence="2 3">YIM 132180</strain>
    </source>
</reference>
<evidence type="ECO:0000313" key="3">
    <source>
        <dbReference type="Proteomes" id="UP000432089"/>
    </source>
</evidence>
<dbReference type="PROSITE" id="PS50883">
    <property type="entry name" value="EAL"/>
    <property type="match status" value="1"/>
</dbReference>
<dbReference type="AlphaFoldDB" id="A0A7V7PL59"/>
<evidence type="ECO:0000313" key="2">
    <source>
        <dbReference type="EMBL" id="KAB0676893.1"/>
    </source>
</evidence>
<dbReference type="GO" id="GO:0071111">
    <property type="term" value="F:cyclic-guanylate-specific phosphodiesterase activity"/>
    <property type="evidence" value="ECO:0007669"/>
    <property type="project" value="InterPro"/>
</dbReference>
<evidence type="ECO:0000259" key="1">
    <source>
        <dbReference type="PROSITE" id="PS50883"/>
    </source>
</evidence>
<dbReference type="InterPro" id="IPR035919">
    <property type="entry name" value="EAL_sf"/>
</dbReference>
<gene>
    <name evidence="2" type="ORF">F6X38_20175</name>
</gene>
<dbReference type="PANTHER" id="PTHR33121">
    <property type="entry name" value="CYCLIC DI-GMP PHOSPHODIESTERASE PDEF"/>
    <property type="match status" value="1"/>
</dbReference>
<organism evidence="2 3">
    <name type="scientific">Plantimonas leprariae</name>
    <dbReference type="NCBI Taxonomy" id="2615207"/>
    <lineage>
        <taxon>Bacteria</taxon>
        <taxon>Pseudomonadati</taxon>
        <taxon>Pseudomonadota</taxon>
        <taxon>Alphaproteobacteria</taxon>
        <taxon>Hyphomicrobiales</taxon>
        <taxon>Aurantimonadaceae</taxon>
        <taxon>Plantimonas</taxon>
    </lineage>
</organism>